<dbReference type="RefSeq" id="WP_040202809.1">
    <property type="nucleotide sequence ID" value="NZ_CP010312.1"/>
</dbReference>
<geneLocation type="plasmid" evidence="2 3">
    <name>pGSUB1</name>
</geneLocation>
<dbReference type="HOGENOM" id="CLU_1545430_0_0_7"/>
<gene>
    <name evidence="2" type="ORF">GSUB_16945</name>
</gene>
<reference evidence="2 3" key="1">
    <citation type="journal article" date="2015" name="Genome Announc.">
        <title>Genomes of Geoalkalibacter ferrihydriticus Z-0531T and Geoalkalibacter subterraneus Red1T, Two Haloalkaliphilic Metal-Reducing Deltaproteobacteria.</title>
        <authorList>
            <person name="Badalamenti J.P."/>
            <person name="Krajmalnik-Brown R."/>
            <person name="Torres C.I."/>
            <person name="Bond D.R."/>
        </authorList>
    </citation>
    <scope>NUCLEOTIDE SEQUENCE [LARGE SCALE GENOMIC DNA]</scope>
    <source>
        <strain evidence="2 3">Red1</strain>
        <plasmid evidence="3">Plasmid pGSUB1</plasmid>
    </source>
</reference>
<feature type="compositionally biased region" description="Basic and acidic residues" evidence="1">
    <location>
        <begin position="94"/>
        <end position="103"/>
    </location>
</feature>
<feature type="compositionally biased region" description="Basic and acidic residues" evidence="1">
    <location>
        <begin position="27"/>
        <end position="36"/>
    </location>
</feature>
<name>A0A0B5FJ24_9BACT</name>
<evidence type="ECO:0000313" key="3">
    <source>
        <dbReference type="Proteomes" id="UP000035036"/>
    </source>
</evidence>
<proteinExistence type="predicted"/>
<sequence length="173" mass="20024">MTAQEKKSSREEVKNSLGAMFARHKHSPEEIKKYLDEEVTEVQPEEKQDEKPKAPQPRKKTKPAPRAEKVVQKKPSSSHKKPDEKSVQGSAQQDSEREGKKKTVRERAIYEGFNLDRDLRRKVDELVASPFFTIDGQKVTNRTEFWHLAGKHVIEVFGSKADEMEKVFEKIHK</sequence>
<organism evidence="2 3">
    <name type="scientific">Geoalkalibacter subterraneus</name>
    <dbReference type="NCBI Taxonomy" id="483547"/>
    <lineage>
        <taxon>Bacteria</taxon>
        <taxon>Pseudomonadati</taxon>
        <taxon>Thermodesulfobacteriota</taxon>
        <taxon>Desulfuromonadia</taxon>
        <taxon>Desulfuromonadales</taxon>
        <taxon>Geoalkalibacteraceae</taxon>
        <taxon>Geoalkalibacter</taxon>
    </lineage>
</organism>
<keyword evidence="3" id="KW-1185">Reference proteome</keyword>
<feature type="compositionally biased region" description="Basic and acidic residues" evidence="1">
    <location>
        <begin position="1"/>
        <end position="14"/>
    </location>
</feature>
<feature type="region of interest" description="Disordered" evidence="1">
    <location>
        <begin position="1"/>
        <end position="103"/>
    </location>
</feature>
<evidence type="ECO:0000256" key="1">
    <source>
        <dbReference type="SAM" id="MobiDB-lite"/>
    </source>
</evidence>
<protein>
    <submittedName>
        <fullName evidence="2">Uncharacterized protein</fullName>
    </submittedName>
</protein>
<dbReference type="KEGG" id="gsb:GSUB_16945"/>
<feature type="compositionally biased region" description="Basic and acidic residues" evidence="1">
    <location>
        <begin position="44"/>
        <end position="53"/>
    </location>
</feature>
<dbReference type="AlphaFoldDB" id="A0A0B5FJ24"/>
<dbReference type="Proteomes" id="UP000035036">
    <property type="component" value="Plasmid pGSUB1"/>
</dbReference>
<keyword evidence="2" id="KW-0614">Plasmid</keyword>
<dbReference type="EMBL" id="CP010312">
    <property type="protein sequence ID" value="AJF08182.1"/>
    <property type="molecule type" value="Genomic_DNA"/>
</dbReference>
<accession>A0A0B5FJ24</accession>
<evidence type="ECO:0000313" key="2">
    <source>
        <dbReference type="EMBL" id="AJF08182.1"/>
    </source>
</evidence>